<keyword evidence="3" id="KW-1185">Reference proteome</keyword>
<gene>
    <name evidence="2" type="ORF">DFR29_103117</name>
</gene>
<dbReference type="Proteomes" id="UP000295293">
    <property type="component" value="Unassembled WGS sequence"/>
</dbReference>
<accession>A0A4R6Z4I1</accession>
<evidence type="ECO:0000256" key="1">
    <source>
        <dbReference type="SAM" id="MobiDB-lite"/>
    </source>
</evidence>
<dbReference type="AlphaFoldDB" id="A0A4R6Z4I1"/>
<reference evidence="2 3" key="1">
    <citation type="submission" date="2019-03" db="EMBL/GenBank/DDBJ databases">
        <title>Genomic Encyclopedia of Type Strains, Phase IV (KMG-IV): sequencing the most valuable type-strain genomes for metagenomic binning, comparative biology and taxonomic classification.</title>
        <authorList>
            <person name="Goeker M."/>
        </authorList>
    </citation>
    <scope>NUCLEOTIDE SEQUENCE [LARGE SCALE GENOMIC DNA]</scope>
    <source>
        <strain evidence="2 3">DSM 21667</strain>
    </source>
</reference>
<protein>
    <submittedName>
        <fullName evidence="2">Uncharacterized protein</fullName>
    </submittedName>
</protein>
<proteinExistence type="predicted"/>
<evidence type="ECO:0000313" key="2">
    <source>
        <dbReference type="EMBL" id="TDR46583.1"/>
    </source>
</evidence>
<name>A0A4R6Z4I1_9GAMM</name>
<dbReference type="EMBL" id="SNZH01000003">
    <property type="protein sequence ID" value="TDR46583.1"/>
    <property type="molecule type" value="Genomic_DNA"/>
</dbReference>
<evidence type="ECO:0000313" key="3">
    <source>
        <dbReference type="Proteomes" id="UP000295293"/>
    </source>
</evidence>
<sequence>MVAQKRWAGHVFQVRGAGDANVAAVTDTQRRKGMSGGAAWAKPQASPTARQAKRRKAQGEGMIVLAEHPQQRSFGMGFL</sequence>
<organism evidence="2 3">
    <name type="scientific">Tahibacter aquaticus</name>
    <dbReference type="NCBI Taxonomy" id="520092"/>
    <lineage>
        <taxon>Bacteria</taxon>
        <taxon>Pseudomonadati</taxon>
        <taxon>Pseudomonadota</taxon>
        <taxon>Gammaproteobacteria</taxon>
        <taxon>Lysobacterales</taxon>
        <taxon>Rhodanobacteraceae</taxon>
        <taxon>Tahibacter</taxon>
    </lineage>
</organism>
<feature type="region of interest" description="Disordered" evidence="1">
    <location>
        <begin position="28"/>
        <end position="58"/>
    </location>
</feature>
<comment type="caution">
    <text evidence="2">The sequence shown here is derived from an EMBL/GenBank/DDBJ whole genome shotgun (WGS) entry which is preliminary data.</text>
</comment>